<dbReference type="Gene3D" id="3.40.50.11720">
    <property type="entry name" value="3-Deoxy-D-manno-octulosonic-acid transferase, N-terminal domain"/>
    <property type="match status" value="1"/>
</dbReference>
<feature type="domain" description="Glycosyl transferase family 1" evidence="10">
    <location>
        <begin position="247"/>
        <end position="396"/>
    </location>
</feature>
<comment type="catalytic activity">
    <reaction evidence="8 9">
        <text>lipid IVA (E. coli) + CMP-3-deoxy-beta-D-manno-octulosonate = alpha-Kdo-(2-&gt;6)-lipid IVA (E. coli) + CMP + H(+)</text>
        <dbReference type="Rhea" id="RHEA:28066"/>
        <dbReference type="ChEBI" id="CHEBI:15378"/>
        <dbReference type="ChEBI" id="CHEBI:58603"/>
        <dbReference type="ChEBI" id="CHEBI:60364"/>
        <dbReference type="ChEBI" id="CHEBI:60377"/>
        <dbReference type="ChEBI" id="CHEBI:85987"/>
        <dbReference type="EC" id="2.4.99.12"/>
    </reaction>
</comment>
<keyword evidence="5" id="KW-0472">Membrane</keyword>
<keyword evidence="6 9" id="KW-0808">Transferase</keyword>
<dbReference type="PANTHER" id="PTHR42755:SF1">
    <property type="entry name" value="3-DEOXY-D-MANNO-OCTULOSONIC ACID TRANSFERASE, MITOCHONDRIAL-RELATED"/>
    <property type="match status" value="1"/>
</dbReference>
<evidence type="ECO:0000256" key="3">
    <source>
        <dbReference type="ARBA" id="ARBA00012621"/>
    </source>
</evidence>
<evidence type="ECO:0000259" key="10">
    <source>
        <dbReference type="Pfam" id="PF00534"/>
    </source>
</evidence>
<evidence type="ECO:0000256" key="2">
    <source>
        <dbReference type="ARBA" id="ARBA00004713"/>
    </source>
</evidence>
<keyword evidence="13" id="KW-1185">Reference proteome</keyword>
<feature type="domain" description="3-deoxy-D-manno-octulosonic-acid transferase N-terminal" evidence="11">
    <location>
        <begin position="35"/>
        <end position="207"/>
    </location>
</feature>
<evidence type="ECO:0000256" key="1">
    <source>
        <dbReference type="ARBA" id="ARBA00004196"/>
    </source>
</evidence>
<reference evidence="13" key="1">
    <citation type="journal article" date="2019" name="Int. J. Syst. Evol. Microbiol.">
        <title>The Global Catalogue of Microorganisms (GCM) 10K type strain sequencing project: providing services to taxonomists for standard genome sequencing and annotation.</title>
        <authorList>
            <consortium name="The Broad Institute Genomics Platform"/>
            <consortium name="The Broad Institute Genome Sequencing Center for Infectious Disease"/>
            <person name="Wu L."/>
            <person name="Ma J."/>
        </authorList>
    </citation>
    <scope>NUCLEOTIDE SEQUENCE [LARGE SCALE GENOMIC DNA]</scope>
    <source>
        <strain evidence="13">NBRC 100033</strain>
    </source>
</reference>
<dbReference type="Proteomes" id="UP001156682">
    <property type="component" value="Unassembled WGS sequence"/>
</dbReference>
<evidence type="ECO:0000313" key="12">
    <source>
        <dbReference type="EMBL" id="GLR64861.1"/>
    </source>
</evidence>
<accession>A0ABQ6A1R7</accession>
<sequence>MLSFSRLAYTSLLTLLSPWAKKRMARERVNEFSERQRAGHISPFEKPVIWAHCASMGEVLAAEPLLKALQERHPNKQLVVTTMTATGAAQVRQRLPEARHYLVPLDLPWNTQRFVKTLKPLVGIIFETEIWPNLIHSCYQAGIPLIIANGRLSPKAFNAYKKIRPLMADALKKVTYLAAKADEDAQRFVALGFPETRVEVTGTIKYDLQLAADFEQQLTHLKENLNLDARPVWIAASTHEGEDAPLLAAHQKILAKQPNALLILVPRHPQRFDEAAKLIQDKNLNLARRSLEEPIQATTQVYLGDTLGEMLLLYALADIAFVAGSLEPIGGHNLLEPAAVGVPVITGPHLQNFSEVANLLRDAGALAEVEQAEELPELVLNLWQDKNTCQTMQTAALQVVEANKGAMQKQLTLVESLLP</sequence>
<comment type="subcellular location">
    <subcellularLocation>
        <location evidence="1">Cell envelope</location>
    </subcellularLocation>
    <subcellularLocation>
        <location evidence="9">Cell membrane</location>
    </subcellularLocation>
</comment>
<dbReference type="InterPro" id="IPR039901">
    <property type="entry name" value="Kdotransferase"/>
</dbReference>
<dbReference type="EMBL" id="BSOR01000039">
    <property type="protein sequence ID" value="GLR64861.1"/>
    <property type="molecule type" value="Genomic_DNA"/>
</dbReference>
<proteinExistence type="inferred from homology"/>
<evidence type="ECO:0000256" key="6">
    <source>
        <dbReference type="ARBA" id="ARBA00022679"/>
    </source>
</evidence>
<dbReference type="Pfam" id="PF04413">
    <property type="entry name" value="Glycos_transf_N"/>
    <property type="match status" value="1"/>
</dbReference>
<dbReference type="EC" id="2.4.99.12" evidence="3 9"/>
<dbReference type="Pfam" id="PF00534">
    <property type="entry name" value="Glycos_transf_1"/>
    <property type="match status" value="1"/>
</dbReference>
<organism evidence="12 13">
    <name type="scientific">Marinospirillum insulare</name>
    <dbReference type="NCBI Taxonomy" id="217169"/>
    <lineage>
        <taxon>Bacteria</taxon>
        <taxon>Pseudomonadati</taxon>
        <taxon>Pseudomonadota</taxon>
        <taxon>Gammaproteobacteria</taxon>
        <taxon>Oceanospirillales</taxon>
        <taxon>Oceanospirillaceae</taxon>
        <taxon>Marinospirillum</taxon>
    </lineage>
</organism>
<dbReference type="NCBIfam" id="NF004388">
    <property type="entry name" value="PRK05749.1-4"/>
    <property type="match status" value="1"/>
</dbReference>
<name>A0ABQ6A1R7_9GAMM</name>
<protein>
    <recommendedName>
        <fullName evidence="4 9">3-deoxy-D-manno-octulosonic acid transferase</fullName>
        <shortName evidence="9">Kdo transferase</shortName>
        <ecNumber evidence="3 9">2.4.99.12</ecNumber>
    </recommendedName>
    <alternativeName>
        <fullName evidence="7 9">Lipid IV(A) 3-deoxy-D-manno-octulosonic acid transferase</fullName>
    </alternativeName>
</protein>
<keyword evidence="9" id="KW-0448">Lipopolysaccharide biosynthesis</keyword>
<dbReference type="InterPro" id="IPR001296">
    <property type="entry name" value="Glyco_trans_1"/>
</dbReference>
<dbReference type="SUPFAM" id="SSF53756">
    <property type="entry name" value="UDP-Glycosyltransferase/glycogen phosphorylase"/>
    <property type="match status" value="1"/>
</dbReference>
<evidence type="ECO:0000256" key="8">
    <source>
        <dbReference type="ARBA" id="ARBA00049183"/>
    </source>
</evidence>
<dbReference type="RefSeq" id="WP_027850532.1">
    <property type="nucleotide sequence ID" value="NZ_BSOR01000039.1"/>
</dbReference>
<comment type="function">
    <text evidence="9">Involved in lipopolysaccharide (LPS) biosynthesis. Catalyzes the transfer of 3-deoxy-D-manno-octulosonate (Kdo) residue(s) from CMP-Kdo to lipid IV(A), the tetraacyldisaccharide-1,4'-bisphosphate precursor of lipid A.</text>
</comment>
<comment type="pathway">
    <text evidence="2 9">Bacterial outer membrane biogenesis; LPS core biosynthesis.</text>
</comment>
<comment type="similarity">
    <text evidence="9">Belongs to the glycosyltransferase group 1 family.</text>
</comment>
<evidence type="ECO:0000313" key="13">
    <source>
        <dbReference type="Proteomes" id="UP001156682"/>
    </source>
</evidence>
<dbReference type="GO" id="GO:0016740">
    <property type="term" value="F:transferase activity"/>
    <property type="evidence" value="ECO:0007669"/>
    <property type="project" value="UniProtKB-KW"/>
</dbReference>
<comment type="caution">
    <text evidence="12">The sequence shown here is derived from an EMBL/GenBank/DDBJ whole genome shotgun (WGS) entry which is preliminary data.</text>
</comment>
<evidence type="ECO:0000256" key="9">
    <source>
        <dbReference type="RuleBase" id="RU365103"/>
    </source>
</evidence>
<evidence type="ECO:0000256" key="7">
    <source>
        <dbReference type="ARBA" id="ARBA00031445"/>
    </source>
</evidence>
<keyword evidence="9" id="KW-1003">Cell membrane</keyword>
<dbReference type="InterPro" id="IPR038107">
    <property type="entry name" value="Glycos_transf_N_sf"/>
</dbReference>
<dbReference type="InterPro" id="IPR007507">
    <property type="entry name" value="Glycos_transf_N"/>
</dbReference>
<keyword evidence="5" id="KW-0997">Cell inner membrane</keyword>
<evidence type="ECO:0000259" key="11">
    <source>
        <dbReference type="Pfam" id="PF04413"/>
    </source>
</evidence>
<evidence type="ECO:0000256" key="5">
    <source>
        <dbReference type="ARBA" id="ARBA00022519"/>
    </source>
</evidence>
<gene>
    <name evidence="12" type="primary">waaA</name>
    <name evidence="12" type="ORF">GCM10007878_22990</name>
</gene>
<evidence type="ECO:0000256" key="4">
    <source>
        <dbReference type="ARBA" id="ARBA00019077"/>
    </source>
</evidence>
<dbReference type="Gene3D" id="3.40.50.2000">
    <property type="entry name" value="Glycogen Phosphorylase B"/>
    <property type="match status" value="1"/>
</dbReference>
<dbReference type="PANTHER" id="PTHR42755">
    <property type="entry name" value="3-DEOXY-MANNO-OCTULOSONATE CYTIDYLYLTRANSFERASE"/>
    <property type="match status" value="1"/>
</dbReference>